<dbReference type="AlphaFoldDB" id="A0A8S1QWU0"/>
<dbReference type="PANTHER" id="PTHR22847">
    <property type="entry name" value="WD40 REPEAT PROTEIN"/>
    <property type="match status" value="1"/>
</dbReference>
<dbReference type="OrthoDB" id="7875889at2759"/>
<dbReference type="SMART" id="SM00320">
    <property type="entry name" value="WD40"/>
    <property type="match status" value="7"/>
</dbReference>
<reference evidence="4" key="1">
    <citation type="submission" date="2021-01" db="EMBL/GenBank/DDBJ databases">
        <authorList>
            <consortium name="Genoscope - CEA"/>
            <person name="William W."/>
        </authorList>
    </citation>
    <scope>NUCLEOTIDE SEQUENCE</scope>
</reference>
<feature type="repeat" description="WD" evidence="3">
    <location>
        <begin position="567"/>
        <end position="608"/>
    </location>
</feature>
<evidence type="ECO:0000256" key="1">
    <source>
        <dbReference type="ARBA" id="ARBA00022574"/>
    </source>
</evidence>
<dbReference type="FunFam" id="2.130.10.10:FF:002141">
    <property type="entry name" value="Uncharacterized protein"/>
    <property type="match status" value="1"/>
</dbReference>
<dbReference type="Pfam" id="PF00400">
    <property type="entry name" value="WD40"/>
    <property type="match status" value="3"/>
</dbReference>
<feature type="repeat" description="WD" evidence="3">
    <location>
        <begin position="441"/>
        <end position="482"/>
    </location>
</feature>
<evidence type="ECO:0000313" key="5">
    <source>
        <dbReference type="Proteomes" id="UP000692954"/>
    </source>
</evidence>
<dbReference type="PANTHER" id="PTHR22847:SF637">
    <property type="entry name" value="WD REPEAT DOMAIN 5B"/>
    <property type="match status" value="1"/>
</dbReference>
<accession>A0A8S1QWU0</accession>
<feature type="repeat" description="WD" evidence="3">
    <location>
        <begin position="399"/>
        <end position="440"/>
    </location>
</feature>
<evidence type="ECO:0000256" key="2">
    <source>
        <dbReference type="ARBA" id="ARBA00022737"/>
    </source>
</evidence>
<dbReference type="Pfam" id="PF25173">
    <property type="entry name" value="Beta-prop_WDR3_1st"/>
    <property type="match status" value="1"/>
</dbReference>
<dbReference type="InterPro" id="IPR019775">
    <property type="entry name" value="WD40_repeat_CS"/>
</dbReference>
<gene>
    <name evidence="4" type="ORF">PSON_ATCC_30995.1.T1240184</name>
</gene>
<dbReference type="InterPro" id="IPR001680">
    <property type="entry name" value="WD40_rpt"/>
</dbReference>
<dbReference type="Pfam" id="PF00805">
    <property type="entry name" value="Pentapeptide"/>
    <property type="match status" value="1"/>
</dbReference>
<evidence type="ECO:0000313" key="4">
    <source>
        <dbReference type="EMBL" id="CAD8120171.1"/>
    </source>
</evidence>
<name>A0A8S1QWU0_9CILI</name>
<dbReference type="CDD" id="cd00200">
    <property type="entry name" value="WD40"/>
    <property type="match status" value="1"/>
</dbReference>
<sequence length="759" mass="85985">MFYENEMKCQRHLQNLITSICVDRECKFQRKLCARCLDLDVHGANNTVSIDKFKEMANKKLEIFKQTSNELANSRAAFKQKISQAQIMLKTFLDDSSEQIKQLFDRFDQENQSYINLITKIVQNPAESQQTDLEKLVSIIIEEERQIKDQNIQKICDLKVLDEIKNEWENGIKTVFQNSNELLYKIKQIQLVEGEVYQKEKDLFKILASDIDEQILKKVIDQQGNDNISNILTFFSKLSDINLYASFVNEQVTIQDIKQKIKNIMNALRNILDHPFSQINYSEESYEEERFNLIKKISGNKMIVNFLKCLVQLTNIDEKFIQCGSNGLNLLAQMKVDLTNDNFQGIRIKNTSLIGGNFVRCNFSKSKFEDVDLTGVNLNGALLLKCEWKNIKIQELNKLDGHSNWIQSVCFSPDKTTLASGSGDKSIRLWDVKTGQQKAKIDGHSDRVWSVCFSPDGTTLASGSDDKSIRLWDVKTGQQKAKLDGHSNTVYSVSFSPDNTTLASGSSDMSVRLWDVKTGQQKAKLDGHSNTVYSVSFSPDNTTLASGSSDMSVRVWNVKTGQQEAKLDGHNSYVQSVCFSPDGTILASGGYDKSIRLWNVKTGQQKAKLDGHSQWVQSVCFSPDRTTLASGSQDNSIRIWDAQTGQQKAKLDGHNNWVQSVCFSSDGTILASGSYDNSIRIWDLEIGQQIYPTDKRFKDLIEDLKIQLPKTDLNYPKLIISSEPTLYVQGAVILGEFVNHQDYDLKPILKQQGCYIFGN</sequence>
<organism evidence="4 5">
    <name type="scientific">Paramecium sonneborni</name>
    <dbReference type="NCBI Taxonomy" id="65129"/>
    <lineage>
        <taxon>Eukaryota</taxon>
        <taxon>Sar</taxon>
        <taxon>Alveolata</taxon>
        <taxon>Ciliophora</taxon>
        <taxon>Intramacronucleata</taxon>
        <taxon>Oligohymenophorea</taxon>
        <taxon>Peniculida</taxon>
        <taxon>Parameciidae</taxon>
        <taxon>Paramecium</taxon>
    </lineage>
</organism>
<keyword evidence="2" id="KW-0677">Repeat</keyword>
<dbReference type="InterPro" id="IPR001646">
    <property type="entry name" value="5peptide_repeat"/>
</dbReference>
<dbReference type="Proteomes" id="UP000692954">
    <property type="component" value="Unassembled WGS sequence"/>
</dbReference>
<dbReference type="PROSITE" id="PS00678">
    <property type="entry name" value="WD_REPEATS_1"/>
    <property type="match status" value="7"/>
</dbReference>
<protein>
    <recommendedName>
        <fullName evidence="6">WD-40 repeat protein</fullName>
    </recommendedName>
</protein>
<dbReference type="EMBL" id="CAJJDN010000124">
    <property type="protein sequence ID" value="CAD8120171.1"/>
    <property type="molecule type" value="Genomic_DNA"/>
</dbReference>
<evidence type="ECO:0000256" key="3">
    <source>
        <dbReference type="PROSITE-ProRule" id="PRU00221"/>
    </source>
</evidence>
<comment type="caution">
    <text evidence="4">The sequence shown here is derived from an EMBL/GenBank/DDBJ whole genome shotgun (WGS) entry which is preliminary data.</text>
</comment>
<feature type="repeat" description="WD" evidence="3">
    <location>
        <begin position="609"/>
        <end position="650"/>
    </location>
</feature>
<feature type="repeat" description="WD" evidence="3">
    <location>
        <begin position="525"/>
        <end position="566"/>
    </location>
</feature>
<keyword evidence="1 3" id="KW-0853">WD repeat</keyword>
<dbReference type="PROSITE" id="PS50082">
    <property type="entry name" value="WD_REPEATS_2"/>
    <property type="match status" value="7"/>
</dbReference>
<dbReference type="PROSITE" id="PS50294">
    <property type="entry name" value="WD_REPEATS_REGION"/>
    <property type="match status" value="7"/>
</dbReference>
<feature type="repeat" description="WD" evidence="3">
    <location>
        <begin position="483"/>
        <end position="524"/>
    </location>
</feature>
<feature type="repeat" description="WD" evidence="3">
    <location>
        <begin position="651"/>
        <end position="692"/>
    </location>
</feature>
<keyword evidence="5" id="KW-1185">Reference proteome</keyword>
<dbReference type="GO" id="GO:1990234">
    <property type="term" value="C:transferase complex"/>
    <property type="evidence" value="ECO:0007669"/>
    <property type="project" value="UniProtKB-ARBA"/>
</dbReference>
<proteinExistence type="predicted"/>
<evidence type="ECO:0008006" key="6">
    <source>
        <dbReference type="Google" id="ProtNLM"/>
    </source>
</evidence>